<dbReference type="GO" id="GO:0031120">
    <property type="term" value="P:snRNA pseudouridine synthesis"/>
    <property type="evidence" value="ECO:0007669"/>
    <property type="project" value="UniProtKB-UniRule"/>
</dbReference>
<comment type="subcellular location">
    <subcellularLocation>
        <location evidence="1 8">Nucleus</location>
        <location evidence="1 8">Nucleolus</location>
    </subcellularLocation>
</comment>
<evidence type="ECO:0000256" key="4">
    <source>
        <dbReference type="ARBA" id="ARBA00022552"/>
    </source>
</evidence>
<dbReference type="AlphaFoldDB" id="A0AAD5UKM7"/>
<dbReference type="GO" id="GO:0031429">
    <property type="term" value="C:box H/ACA snoRNP complex"/>
    <property type="evidence" value="ECO:0007669"/>
    <property type="project" value="UniProtKB-UniRule"/>
</dbReference>
<dbReference type="InterPro" id="IPR018492">
    <property type="entry name" value="Ribosomal_eL8/Nhp2"/>
</dbReference>
<dbReference type="PROSITE" id="PS01082">
    <property type="entry name" value="RIBOSOMAL_L7AE"/>
    <property type="match status" value="1"/>
</dbReference>
<feature type="domain" description="Ribosomal protein eL8/eL30/eS12/Gadd45" evidence="9">
    <location>
        <begin position="34"/>
        <end position="124"/>
    </location>
</feature>
<dbReference type="InterPro" id="IPR004038">
    <property type="entry name" value="Ribosomal_eL8/eL30/eS12/Gad45"/>
</dbReference>
<reference evidence="11" key="1">
    <citation type="submission" date="2020-05" db="EMBL/GenBank/DDBJ databases">
        <title>Phylogenomic resolution of chytrid fungi.</title>
        <authorList>
            <person name="Stajich J.E."/>
            <person name="Amses K."/>
            <person name="Simmons R."/>
            <person name="Seto K."/>
            <person name="Myers J."/>
            <person name="Bonds A."/>
            <person name="Quandt C.A."/>
            <person name="Barry K."/>
            <person name="Liu P."/>
            <person name="Grigoriev I."/>
            <person name="Longcore J.E."/>
            <person name="James T.Y."/>
        </authorList>
    </citation>
    <scope>NUCLEOTIDE SEQUENCE</scope>
    <source>
        <strain evidence="11">PLAUS21</strain>
    </source>
</reference>
<dbReference type="SUPFAM" id="SSF55315">
    <property type="entry name" value="L30e-like"/>
    <property type="match status" value="1"/>
</dbReference>
<dbReference type="Gene3D" id="3.30.1330.30">
    <property type="match status" value="1"/>
</dbReference>
<comment type="similarity">
    <text evidence="2 8">Belongs to the eukaryotic ribosomal protein eL8 family.</text>
</comment>
<keyword evidence="7 8" id="KW-0687">Ribonucleoprotein</keyword>
<keyword evidence="12" id="KW-1185">Reference proteome</keyword>
<dbReference type="PRINTS" id="PR00881">
    <property type="entry name" value="L7ARS6FAMILY"/>
</dbReference>
<dbReference type="EMBL" id="JADGKB010000010">
    <property type="protein sequence ID" value="KAJ3260656.1"/>
    <property type="molecule type" value="Genomic_DNA"/>
</dbReference>
<dbReference type="PRINTS" id="PR00883">
    <property type="entry name" value="NUCLEARHMG"/>
</dbReference>
<accession>A0AAD5UKM7</accession>
<evidence type="ECO:0000313" key="11">
    <source>
        <dbReference type="EMBL" id="KAJ3260678.1"/>
    </source>
</evidence>
<evidence type="ECO:0000256" key="2">
    <source>
        <dbReference type="ARBA" id="ARBA00007337"/>
    </source>
</evidence>
<evidence type="ECO:0000256" key="8">
    <source>
        <dbReference type="RuleBase" id="RU366039"/>
    </source>
</evidence>
<dbReference type="GO" id="GO:0000398">
    <property type="term" value="P:mRNA splicing, via spliceosome"/>
    <property type="evidence" value="ECO:0007669"/>
    <property type="project" value="UniProtKB-UniRule"/>
</dbReference>
<keyword evidence="6 8" id="KW-0539">Nucleus</keyword>
<dbReference type="GO" id="GO:0031118">
    <property type="term" value="P:rRNA pseudouridine synthesis"/>
    <property type="evidence" value="ECO:0007669"/>
    <property type="project" value="UniProtKB-ARBA"/>
</dbReference>
<comment type="caution">
    <text evidence="11">The sequence shown here is derived from an EMBL/GenBank/DDBJ whole genome shotgun (WGS) entry which is preliminary data.</text>
</comment>
<dbReference type="InterPro" id="IPR004037">
    <property type="entry name" value="Ribosomal_eL8-like_CS"/>
</dbReference>
<dbReference type="Pfam" id="PF01248">
    <property type="entry name" value="Ribosomal_L7Ae"/>
    <property type="match status" value="1"/>
</dbReference>
<evidence type="ECO:0000259" key="9">
    <source>
        <dbReference type="Pfam" id="PF01248"/>
    </source>
</evidence>
<name>A0AAD5UKM7_9FUNG</name>
<gene>
    <name evidence="11" type="primary">NHP2_2</name>
    <name evidence="10" type="synonym">NHP2_1</name>
    <name evidence="10" type="ORF">HK103_000266</name>
    <name evidence="11" type="ORF">HK103_000288</name>
</gene>
<protein>
    <recommendedName>
        <fullName evidence="8">H/ACA ribonucleoprotein complex subunit 2</fullName>
    </recommendedName>
    <alternativeName>
        <fullName evidence="8">Nucleolar protein family A member 2</fullName>
    </alternativeName>
</protein>
<sequence length="147" mass="16251">MGEKEEKEETSYEKRLESVNEIAHPLASKKLNKKVLKVVKKAEKSKSIKRGVKEVVKGLRKGAKGIVVIAGDISPIDVITHVPVLCEDANIPYVYVPSKEDLGSAGSTKRPTSVVMIVTKKDADYQDTYDEVLKEVQTLNEKLITTV</sequence>
<dbReference type="InterPro" id="IPR002415">
    <property type="entry name" value="H/ACA_rnp_Nhp2-like"/>
</dbReference>
<dbReference type="GO" id="GO:0034513">
    <property type="term" value="F:box H/ACA snoRNA binding"/>
    <property type="evidence" value="ECO:0007669"/>
    <property type="project" value="UniProtKB-ARBA"/>
</dbReference>
<organism evidence="11 12">
    <name type="scientific">Boothiomyces macroporosus</name>
    <dbReference type="NCBI Taxonomy" id="261099"/>
    <lineage>
        <taxon>Eukaryota</taxon>
        <taxon>Fungi</taxon>
        <taxon>Fungi incertae sedis</taxon>
        <taxon>Chytridiomycota</taxon>
        <taxon>Chytridiomycota incertae sedis</taxon>
        <taxon>Chytridiomycetes</taxon>
        <taxon>Rhizophydiales</taxon>
        <taxon>Terramycetaceae</taxon>
        <taxon>Boothiomyces</taxon>
    </lineage>
</organism>
<comment type="function">
    <text evidence="8">Common component of the spliceosome and rRNA processing machinery.</text>
</comment>
<comment type="function">
    <text evidence="8">Required for ribosome biogenesis. Part of a complex which catalyzes pseudouridylation of rRNA. This involves the isomerization of uridine such that the ribose is subsequently attached to C5, instead of the normal N1. Pseudouridine ('psi') residues may serve to stabilize the conformation of rRNAs.</text>
</comment>
<dbReference type="FunFam" id="3.30.1330.30:FF:000015">
    <property type="entry name" value="H/ACA ribonucleoprotein complex subunit NHP2"/>
    <property type="match status" value="1"/>
</dbReference>
<dbReference type="EMBL" id="JADGKB010000010">
    <property type="protein sequence ID" value="KAJ3260678.1"/>
    <property type="molecule type" value="Genomic_DNA"/>
</dbReference>
<dbReference type="Proteomes" id="UP001210925">
    <property type="component" value="Unassembled WGS sequence"/>
</dbReference>
<evidence type="ECO:0000313" key="10">
    <source>
        <dbReference type="EMBL" id="KAJ3260656.1"/>
    </source>
</evidence>
<keyword evidence="3" id="KW-0690">Ribosome biogenesis</keyword>
<dbReference type="InterPro" id="IPR029064">
    <property type="entry name" value="Ribosomal_eL30-like_sf"/>
</dbReference>
<dbReference type="PANTHER" id="PTHR23105">
    <property type="entry name" value="RIBOSOMAL PROTEIN L7AE FAMILY MEMBER"/>
    <property type="match status" value="1"/>
</dbReference>
<evidence type="ECO:0000256" key="5">
    <source>
        <dbReference type="ARBA" id="ARBA00022884"/>
    </source>
</evidence>
<evidence type="ECO:0000256" key="6">
    <source>
        <dbReference type="ARBA" id="ARBA00023242"/>
    </source>
</evidence>
<evidence type="ECO:0000256" key="1">
    <source>
        <dbReference type="ARBA" id="ARBA00004604"/>
    </source>
</evidence>
<proteinExistence type="inferred from homology"/>
<dbReference type="InterPro" id="IPR050257">
    <property type="entry name" value="eL8/uL1-like"/>
</dbReference>
<evidence type="ECO:0000313" key="12">
    <source>
        <dbReference type="Proteomes" id="UP001210925"/>
    </source>
</evidence>
<keyword evidence="4" id="KW-0698">rRNA processing</keyword>
<evidence type="ECO:0000256" key="3">
    <source>
        <dbReference type="ARBA" id="ARBA00022517"/>
    </source>
</evidence>
<evidence type="ECO:0000256" key="7">
    <source>
        <dbReference type="ARBA" id="ARBA00023274"/>
    </source>
</evidence>
<keyword evidence="5 8" id="KW-0694">RNA-binding</keyword>